<keyword evidence="5" id="KW-1185">Reference proteome</keyword>
<dbReference type="AlphaFoldDB" id="A0A1X9NIB6"/>
<comment type="similarity">
    <text evidence="1 2">Belongs to the small heat shock protein (HSP20) family.</text>
</comment>
<dbReference type="SUPFAM" id="SSF49764">
    <property type="entry name" value="HSP20-like chaperones"/>
    <property type="match status" value="1"/>
</dbReference>
<organism evidence="4 5">
    <name type="scientific">Oceanicoccus sagamiensis</name>
    <dbReference type="NCBI Taxonomy" id="716816"/>
    <lineage>
        <taxon>Bacteria</taxon>
        <taxon>Pseudomonadati</taxon>
        <taxon>Pseudomonadota</taxon>
        <taxon>Gammaproteobacteria</taxon>
        <taxon>Cellvibrionales</taxon>
        <taxon>Spongiibacteraceae</taxon>
        <taxon>Oceanicoccus</taxon>
    </lineage>
</organism>
<accession>A0A1X9NIB6</accession>
<dbReference type="STRING" id="716816.BST96_11195"/>
<feature type="domain" description="SHSP" evidence="3">
    <location>
        <begin position="33"/>
        <end position="146"/>
    </location>
</feature>
<gene>
    <name evidence="4" type="ORF">BST96_11195</name>
</gene>
<dbReference type="PROSITE" id="PS01031">
    <property type="entry name" value="SHSP"/>
    <property type="match status" value="1"/>
</dbReference>
<dbReference type="RefSeq" id="WP_085758787.1">
    <property type="nucleotide sequence ID" value="NZ_CP019343.1"/>
</dbReference>
<name>A0A1X9NIB6_9GAMM</name>
<evidence type="ECO:0000313" key="5">
    <source>
        <dbReference type="Proteomes" id="UP000193450"/>
    </source>
</evidence>
<evidence type="ECO:0000259" key="3">
    <source>
        <dbReference type="PROSITE" id="PS01031"/>
    </source>
</evidence>
<dbReference type="OrthoDB" id="9792695at2"/>
<protein>
    <recommendedName>
        <fullName evidence="3">SHSP domain-containing protein</fullName>
    </recommendedName>
</protein>
<dbReference type="Gene3D" id="2.60.40.790">
    <property type="match status" value="1"/>
</dbReference>
<dbReference type="EMBL" id="CP019343">
    <property type="protein sequence ID" value="ARN74637.1"/>
    <property type="molecule type" value="Genomic_DNA"/>
</dbReference>
<dbReference type="Pfam" id="PF00011">
    <property type="entry name" value="HSP20"/>
    <property type="match status" value="1"/>
</dbReference>
<reference evidence="4 5" key="1">
    <citation type="submission" date="2016-11" db="EMBL/GenBank/DDBJ databases">
        <title>Trade-off between light-utilization and light-protection in marine flavobacteria.</title>
        <authorList>
            <person name="Kumagai Y."/>
        </authorList>
    </citation>
    <scope>NUCLEOTIDE SEQUENCE [LARGE SCALE GENOMIC DNA]</scope>
    <source>
        <strain evidence="4 5">NBRC 107125</strain>
    </source>
</reference>
<dbReference type="PANTHER" id="PTHR11527">
    <property type="entry name" value="HEAT-SHOCK PROTEIN 20 FAMILY MEMBER"/>
    <property type="match status" value="1"/>
</dbReference>
<proteinExistence type="inferred from homology"/>
<sequence length="146" mass="16465">MNITQRNRAFDLDNFFNGFYQAAPSARTRAKTSSSNTFSPRVDVVELNDGYQLIAELPGISKDNIAVTVEDTTLTIEASNTVDNNEQTEAKTLRSERRFGKFVRSYNLGQDIDQAEIKAEFKDGLLTLTVPKAKEPEIKQHKIEIH</sequence>
<dbReference type="InterPro" id="IPR002068">
    <property type="entry name" value="A-crystallin/Hsp20_dom"/>
</dbReference>
<dbReference type="InterPro" id="IPR008978">
    <property type="entry name" value="HSP20-like_chaperone"/>
</dbReference>
<dbReference type="Proteomes" id="UP000193450">
    <property type="component" value="Chromosome"/>
</dbReference>
<evidence type="ECO:0000256" key="2">
    <source>
        <dbReference type="RuleBase" id="RU003616"/>
    </source>
</evidence>
<dbReference type="InterPro" id="IPR031107">
    <property type="entry name" value="Small_HSP"/>
</dbReference>
<dbReference type="KEGG" id="osg:BST96_11195"/>
<evidence type="ECO:0000313" key="4">
    <source>
        <dbReference type="EMBL" id="ARN74637.1"/>
    </source>
</evidence>
<evidence type="ECO:0000256" key="1">
    <source>
        <dbReference type="PROSITE-ProRule" id="PRU00285"/>
    </source>
</evidence>